<feature type="domain" description="F-box/LRR-repeat protein 15/At3g58940/PEG3-like LRR" evidence="2">
    <location>
        <begin position="145"/>
        <end position="264"/>
    </location>
</feature>
<dbReference type="InterPro" id="IPR036047">
    <property type="entry name" value="F-box-like_dom_sf"/>
</dbReference>
<evidence type="ECO:0000313" key="3">
    <source>
        <dbReference type="EMBL" id="AWA44928.1"/>
    </source>
</evidence>
<proteinExistence type="predicted"/>
<dbReference type="InterPro" id="IPR050232">
    <property type="entry name" value="FBL13/AtMIF1-like"/>
</dbReference>
<name>A0A678T8W4_SACSP</name>
<dbReference type="SUPFAM" id="SSF81383">
    <property type="entry name" value="F-box domain"/>
    <property type="match status" value="1"/>
</dbReference>
<dbReference type="Pfam" id="PF24758">
    <property type="entry name" value="LRR_At5g56370"/>
    <property type="match status" value="1"/>
</dbReference>
<dbReference type="AlphaFoldDB" id="A0A678T8W4"/>
<accession>A0A678T8W4</accession>
<dbReference type="PANTHER" id="PTHR31900">
    <property type="entry name" value="F-BOX/RNI SUPERFAMILY PROTEIN-RELATED"/>
    <property type="match status" value="1"/>
</dbReference>
<gene>
    <name evidence="3" type="ORF">SS48H02_000004</name>
</gene>
<dbReference type="SUPFAM" id="SSF52047">
    <property type="entry name" value="RNI-like"/>
    <property type="match status" value="1"/>
</dbReference>
<protein>
    <recommendedName>
        <fullName evidence="2">F-box/LRR-repeat protein 15/At3g58940/PEG3-like LRR domain-containing protein</fullName>
    </recommendedName>
</protein>
<reference evidence="3" key="1">
    <citation type="submission" date="2018-04" db="EMBL/GenBank/DDBJ databases">
        <title>Comparative Analysis of Homologous Sequences of Saccharum officinarum and Saccharum spontaneum Reveals Independent Polyploidization Events.</title>
        <authorList>
            <person name="Sharma A."/>
            <person name="Song J."/>
            <person name="Lin Q."/>
            <person name="Singh R."/>
            <person name="Ramos N."/>
            <person name="Wang K."/>
            <person name="Zhang J."/>
            <person name="Ming R."/>
            <person name="Yu Q."/>
        </authorList>
    </citation>
    <scope>NUCLEOTIDE SEQUENCE</scope>
</reference>
<dbReference type="InterPro" id="IPR055411">
    <property type="entry name" value="LRR_FXL15/At3g58940/PEG3-like"/>
</dbReference>
<dbReference type="EMBL" id="MH182544">
    <property type="protein sequence ID" value="AWA44928.1"/>
    <property type="molecule type" value="Genomic_DNA"/>
</dbReference>
<dbReference type="PANTHER" id="PTHR31900:SF27">
    <property type="entry name" value="FBD DOMAIN-CONTAINING PROTEIN"/>
    <property type="match status" value="1"/>
</dbReference>
<evidence type="ECO:0000256" key="1">
    <source>
        <dbReference type="SAM" id="MobiDB-lite"/>
    </source>
</evidence>
<feature type="region of interest" description="Disordered" evidence="1">
    <location>
        <begin position="1"/>
        <end position="27"/>
    </location>
</feature>
<organism evidence="3">
    <name type="scientific">Saccharum spontaneum</name>
    <name type="common">Wild sugarcane</name>
    <dbReference type="NCBI Taxonomy" id="62335"/>
    <lineage>
        <taxon>Eukaryota</taxon>
        <taxon>Viridiplantae</taxon>
        <taxon>Streptophyta</taxon>
        <taxon>Embryophyta</taxon>
        <taxon>Tracheophyta</taxon>
        <taxon>Spermatophyta</taxon>
        <taxon>Magnoliopsida</taxon>
        <taxon>Liliopsida</taxon>
        <taxon>Poales</taxon>
        <taxon>Poaceae</taxon>
        <taxon>PACMAD clade</taxon>
        <taxon>Panicoideae</taxon>
        <taxon>Andropogonodae</taxon>
        <taxon>Andropogoneae</taxon>
        <taxon>Saccharinae</taxon>
        <taxon>Saccharum</taxon>
        <taxon>Saccharum officinarum species complex</taxon>
    </lineage>
</organism>
<evidence type="ECO:0000259" key="2">
    <source>
        <dbReference type="Pfam" id="PF24758"/>
    </source>
</evidence>
<sequence length="444" mass="50569">MEPECALPATKRVRPATPPPPRAPLQATGAEDRLSALDDGTLHAILARIPLRDAATTTALSRRWPRVFATLPSLLLRTAIFNRRGFPDEGNQDYCEDPWRWMDAFSRVLDGRAAPVAAFDIDFKYMGLYSDWFAGVFAELCGSGGLLELSLINAKLRECYHLPAPIYRCAMLTSLDLYNWRLQDHRPARPRLLRLRSVTATDDDLRRLITRCSSVERLEIFNVHKARSIVISAPRLEKVLIYSHRPLRVSVNKALRLDAVRLTFSYSYPEYSWSPEDTMDSDVDYSFSEIDEMLDYEMMAKREQKRTDEIGNMVTFLSGLGCAKTLHLSPEIPEDSRYSRTSHVPLPAEYWKEKIDADGVLNHLSSVTFFIDSIFEGHPCGGFCQFLVTNARVLKKISIISKPEDAAKLEAIRREIQLWPRASPDLRLELCPLNHYPSFTLDSD</sequence>